<accession>A0A0S8FVJ9</accession>
<reference evidence="2 3" key="1">
    <citation type="journal article" date="2015" name="Microbiome">
        <title>Genomic resolution of linkages in carbon, nitrogen, and sulfur cycling among widespread estuary sediment bacteria.</title>
        <authorList>
            <person name="Baker B.J."/>
            <person name="Lazar C.S."/>
            <person name="Teske A.P."/>
            <person name="Dick G.J."/>
        </authorList>
    </citation>
    <scope>NUCLEOTIDE SEQUENCE [LARGE SCALE GENOMIC DNA]</scope>
    <source>
        <strain evidence="2">SM23_42</strain>
    </source>
</reference>
<evidence type="ECO:0000313" key="3">
    <source>
        <dbReference type="Proteomes" id="UP000051373"/>
    </source>
</evidence>
<protein>
    <recommendedName>
        <fullName evidence="4">CBM11 domain-containing protein</fullName>
    </recommendedName>
</protein>
<dbReference type="AlphaFoldDB" id="A0A0S8FVJ9"/>
<evidence type="ECO:0000256" key="1">
    <source>
        <dbReference type="SAM" id="SignalP"/>
    </source>
</evidence>
<evidence type="ECO:0000313" key="2">
    <source>
        <dbReference type="EMBL" id="KPK64695.1"/>
    </source>
</evidence>
<feature type="chain" id="PRO_5006646482" description="CBM11 domain-containing protein" evidence="1">
    <location>
        <begin position="21"/>
        <end position="184"/>
    </location>
</feature>
<sequence>MNRYFMLLLLVTFGSASVLITNGDFEDELSTGWSELMAGSGIMEITRSTTYDPDPDYEVYVHKGDGTGSVELYQITPIPTTDLEFSVNAKIYAFGTSSQCWSGAAVSISYLDASDSLMGWTRICARTVACPWVNNNSCHVIQAADTSWNTYAFNINDELTNLPGITPTDIAKIQFSLIAQCVDD</sequence>
<gene>
    <name evidence="2" type="ORF">AMJ83_00395</name>
</gene>
<keyword evidence="1" id="KW-0732">Signal</keyword>
<comment type="caution">
    <text evidence="2">The sequence shown here is derived from an EMBL/GenBank/DDBJ whole genome shotgun (WGS) entry which is preliminary data.</text>
</comment>
<organism evidence="2 3">
    <name type="scientific">candidate division WOR_3 bacterium SM23_42</name>
    <dbReference type="NCBI Taxonomy" id="1703779"/>
    <lineage>
        <taxon>Bacteria</taxon>
        <taxon>Bacteria division WOR-3</taxon>
    </lineage>
</organism>
<dbReference type="Gene3D" id="2.60.120.260">
    <property type="entry name" value="Galactose-binding domain-like"/>
    <property type="match status" value="1"/>
</dbReference>
<name>A0A0S8FVJ9_UNCW3</name>
<dbReference type="Proteomes" id="UP000051373">
    <property type="component" value="Unassembled WGS sequence"/>
</dbReference>
<proteinExistence type="predicted"/>
<evidence type="ECO:0008006" key="4">
    <source>
        <dbReference type="Google" id="ProtNLM"/>
    </source>
</evidence>
<dbReference type="EMBL" id="LJUJ01000001">
    <property type="protein sequence ID" value="KPK64695.1"/>
    <property type="molecule type" value="Genomic_DNA"/>
</dbReference>
<feature type="signal peptide" evidence="1">
    <location>
        <begin position="1"/>
        <end position="20"/>
    </location>
</feature>